<sequence>QTLYVGRPSQQTGTQLNVFDWSAEEPNNYERQENCLELIADRAGRLNDVP</sequence>
<name>A0AAD8BRH4_BIOPF</name>
<organism evidence="1 2">
    <name type="scientific">Biomphalaria pfeifferi</name>
    <name type="common">Bloodfluke planorb</name>
    <name type="synonym">Freshwater snail</name>
    <dbReference type="NCBI Taxonomy" id="112525"/>
    <lineage>
        <taxon>Eukaryota</taxon>
        <taxon>Metazoa</taxon>
        <taxon>Spiralia</taxon>
        <taxon>Lophotrochozoa</taxon>
        <taxon>Mollusca</taxon>
        <taxon>Gastropoda</taxon>
        <taxon>Heterobranchia</taxon>
        <taxon>Euthyneura</taxon>
        <taxon>Panpulmonata</taxon>
        <taxon>Hygrophila</taxon>
        <taxon>Lymnaeoidea</taxon>
        <taxon>Planorbidae</taxon>
        <taxon>Biomphalaria</taxon>
    </lineage>
</organism>
<reference evidence="1" key="1">
    <citation type="journal article" date="2023" name="PLoS Negl. Trop. Dis.">
        <title>A genome sequence for Biomphalaria pfeifferi, the major vector snail for the human-infecting parasite Schistosoma mansoni.</title>
        <authorList>
            <person name="Bu L."/>
            <person name="Lu L."/>
            <person name="Laidemitt M.R."/>
            <person name="Zhang S.M."/>
            <person name="Mutuku M."/>
            <person name="Mkoji G."/>
            <person name="Steinauer M."/>
            <person name="Loker E.S."/>
        </authorList>
    </citation>
    <scope>NUCLEOTIDE SEQUENCE</scope>
    <source>
        <strain evidence="1">KasaAsao</strain>
    </source>
</reference>
<keyword evidence="2" id="KW-1185">Reference proteome</keyword>
<feature type="non-terminal residue" evidence="1">
    <location>
        <position position="1"/>
    </location>
</feature>
<dbReference type="Gene3D" id="3.10.100.10">
    <property type="entry name" value="Mannose-Binding Protein A, subunit A"/>
    <property type="match status" value="1"/>
</dbReference>
<evidence type="ECO:0000313" key="1">
    <source>
        <dbReference type="EMBL" id="KAK0059338.1"/>
    </source>
</evidence>
<feature type="non-terminal residue" evidence="1">
    <location>
        <position position="50"/>
    </location>
</feature>
<accession>A0AAD8BRH4</accession>
<gene>
    <name evidence="1" type="ORF">Bpfe_011107</name>
</gene>
<dbReference type="AlphaFoldDB" id="A0AAD8BRH4"/>
<dbReference type="InterPro" id="IPR016186">
    <property type="entry name" value="C-type_lectin-like/link_sf"/>
</dbReference>
<protein>
    <submittedName>
        <fullName evidence="1">Mannose-binding protein C</fullName>
    </submittedName>
</protein>
<dbReference type="EMBL" id="JASAOG010000042">
    <property type="protein sequence ID" value="KAK0059338.1"/>
    <property type="molecule type" value="Genomic_DNA"/>
</dbReference>
<comment type="caution">
    <text evidence="1">The sequence shown here is derived from an EMBL/GenBank/DDBJ whole genome shotgun (WGS) entry which is preliminary data.</text>
</comment>
<proteinExistence type="predicted"/>
<dbReference type="InterPro" id="IPR016187">
    <property type="entry name" value="CTDL_fold"/>
</dbReference>
<dbReference type="SUPFAM" id="SSF56436">
    <property type="entry name" value="C-type lectin-like"/>
    <property type="match status" value="1"/>
</dbReference>
<reference evidence="1" key="2">
    <citation type="submission" date="2023-04" db="EMBL/GenBank/DDBJ databases">
        <authorList>
            <person name="Bu L."/>
            <person name="Lu L."/>
            <person name="Laidemitt M.R."/>
            <person name="Zhang S.M."/>
            <person name="Mutuku M."/>
            <person name="Mkoji G."/>
            <person name="Steinauer M."/>
            <person name="Loker E.S."/>
        </authorList>
    </citation>
    <scope>NUCLEOTIDE SEQUENCE</scope>
    <source>
        <strain evidence="1">KasaAsao</strain>
        <tissue evidence="1">Whole Snail</tissue>
    </source>
</reference>
<dbReference type="Proteomes" id="UP001233172">
    <property type="component" value="Unassembled WGS sequence"/>
</dbReference>
<evidence type="ECO:0000313" key="2">
    <source>
        <dbReference type="Proteomes" id="UP001233172"/>
    </source>
</evidence>